<feature type="signal peptide" evidence="1">
    <location>
        <begin position="1"/>
        <end position="20"/>
    </location>
</feature>
<dbReference type="AlphaFoldDB" id="A0A835PHE6"/>
<evidence type="ECO:0000256" key="1">
    <source>
        <dbReference type="SAM" id="SignalP"/>
    </source>
</evidence>
<comment type="caution">
    <text evidence="2">The sequence shown here is derived from an EMBL/GenBank/DDBJ whole genome shotgun (WGS) entry which is preliminary data.</text>
</comment>
<dbReference type="OrthoDB" id="1934782at2759"/>
<reference evidence="2 3" key="1">
    <citation type="journal article" date="2020" name="Nat. Food">
        <title>A phased Vanilla planifolia genome enables genetic improvement of flavour and production.</title>
        <authorList>
            <person name="Hasing T."/>
            <person name="Tang H."/>
            <person name="Brym M."/>
            <person name="Khazi F."/>
            <person name="Huang T."/>
            <person name="Chambers A.H."/>
        </authorList>
    </citation>
    <scope>NUCLEOTIDE SEQUENCE [LARGE SCALE GENOMIC DNA]</scope>
    <source>
        <tissue evidence="2">Leaf</tissue>
    </source>
</reference>
<name>A0A835PHE6_VANPL</name>
<dbReference type="EMBL" id="JADCNL010000014">
    <property type="protein sequence ID" value="KAG0452460.1"/>
    <property type="molecule type" value="Genomic_DNA"/>
</dbReference>
<evidence type="ECO:0000313" key="2">
    <source>
        <dbReference type="EMBL" id="KAG0452460.1"/>
    </source>
</evidence>
<sequence>MERNTLFLLCFLALCVLAAAPRPPRDNPLAAAAAAELSRAVLLNLFVRGPTPPSGPSRRTNAVNNR</sequence>
<dbReference type="Proteomes" id="UP000636800">
    <property type="component" value="Unassembled WGS sequence"/>
</dbReference>
<gene>
    <name evidence="2" type="ORF">HPP92_025124</name>
</gene>
<accession>A0A835PHE6</accession>
<protein>
    <submittedName>
        <fullName evidence="2">Uncharacterized protein</fullName>
    </submittedName>
</protein>
<proteinExistence type="predicted"/>
<organism evidence="2 3">
    <name type="scientific">Vanilla planifolia</name>
    <name type="common">Vanilla</name>
    <dbReference type="NCBI Taxonomy" id="51239"/>
    <lineage>
        <taxon>Eukaryota</taxon>
        <taxon>Viridiplantae</taxon>
        <taxon>Streptophyta</taxon>
        <taxon>Embryophyta</taxon>
        <taxon>Tracheophyta</taxon>
        <taxon>Spermatophyta</taxon>
        <taxon>Magnoliopsida</taxon>
        <taxon>Liliopsida</taxon>
        <taxon>Asparagales</taxon>
        <taxon>Orchidaceae</taxon>
        <taxon>Vanilloideae</taxon>
        <taxon>Vanilleae</taxon>
        <taxon>Vanilla</taxon>
    </lineage>
</organism>
<keyword evidence="3" id="KW-1185">Reference proteome</keyword>
<feature type="chain" id="PRO_5032999892" evidence="1">
    <location>
        <begin position="21"/>
        <end position="66"/>
    </location>
</feature>
<evidence type="ECO:0000313" key="3">
    <source>
        <dbReference type="Proteomes" id="UP000636800"/>
    </source>
</evidence>
<keyword evidence="1" id="KW-0732">Signal</keyword>